<proteinExistence type="inferred from homology"/>
<dbReference type="InterPro" id="IPR000719">
    <property type="entry name" value="Prot_kinase_dom"/>
</dbReference>
<name>A0A4D6MVM0_VIGUN</name>
<dbReference type="GO" id="GO:0005524">
    <property type="term" value="F:ATP binding"/>
    <property type="evidence" value="ECO:0007669"/>
    <property type="project" value="UniProtKB-UniRule"/>
</dbReference>
<dbReference type="Proteomes" id="UP000501690">
    <property type="component" value="Linkage Group LG9"/>
</dbReference>
<dbReference type="AlphaFoldDB" id="A0A4D6MVM0"/>
<dbReference type="PROSITE" id="PS00107">
    <property type="entry name" value="PROTEIN_KINASE_ATP"/>
    <property type="match status" value="1"/>
</dbReference>
<keyword evidence="4 5" id="KW-0067">ATP-binding</keyword>
<dbReference type="SMART" id="SM00220">
    <property type="entry name" value="S_TKc"/>
    <property type="match status" value="1"/>
</dbReference>
<dbReference type="PROSITE" id="PS50011">
    <property type="entry name" value="PROTEIN_KINASE_DOM"/>
    <property type="match status" value="1"/>
</dbReference>
<dbReference type="InterPro" id="IPR052751">
    <property type="entry name" value="Plant_MAPKKK"/>
</dbReference>
<dbReference type="PANTHER" id="PTHR48011">
    <property type="entry name" value="CCR4-NOT TRANSCRIPTIONAL COMPLEX SUBUNIT CAF120-RELATED"/>
    <property type="match status" value="1"/>
</dbReference>
<evidence type="ECO:0000259" key="7">
    <source>
        <dbReference type="PROSITE" id="PS50011"/>
    </source>
</evidence>
<dbReference type="CDD" id="cd06606">
    <property type="entry name" value="STKc_MAPKKK"/>
    <property type="match status" value="1"/>
</dbReference>
<evidence type="ECO:0000256" key="3">
    <source>
        <dbReference type="ARBA" id="ARBA00022777"/>
    </source>
</evidence>
<keyword evidence="2 5" id="KW-0547">Nucleotide-binding</keyword>
<dbReference type="Pfam" id="PF00069">
    <property type="entry name" value="Pkinase"/>
    <property type="match status" value="1"/>
</dbReference>
<dbReference type="InterPro" id="IPR011009">
    <property type="entry name" value="Kinase-like_dom_sf"/>
</dbReference>
<dbReference type="InterPro" id="IPR008271">
    <property type="entry name" value="Ser/Thr_kinase_AS"/>
</dbReference>
<comment type="similarity">
    <text evidence="6">Belongs to the protein kinase superfamily.</text>
</comment>
<evidence type="ECO:0000313" key="8">
    <source>
        <dbReference type="EMBL" id="QCE05516.1"/>
    </source>
</evidence>
<dbReference type="GO" id="GO:0007165">
    <property type="term" value="P:signal transduction"/>
    <property type="evidence" value="ECO:0007669"/>
    <property type="project" value="TreeGrafter"/>
</dbReference>
<dbReference type="Gene3D" id="1.10.510.10">
    <property type="entry name" value="Transferase(Phosphotransferase) domain 1"/>
    <property type="match status" value="2"/>
</dbReference>
<evidence type="ECO:0000256" key="6">
    <source>
        <dbReference type="RuleBase" id="RU000304"/>
    </source>
</evidence>
<dbReference type="GO" id="GO:0004674">
    <property type="term" value="F:protein serine/threonine kinase activity"/>
    <property type="evidence" value="ECO:0007669"/>
    <property type="project" value="UniProtKB-KW"/>
</dbReference>
<sequence>MEEWKRLGVLGEGSYAIVYLAVVISQKEHTSNVVAVKSSKPCCYVSLQKEQRILELFKGCEEILQCYFYQETIENGRRTYNLFMEYTPCGTLGDLIKKGSLSEKEVITYTRMLLKGLRSIHKEGIIHCDLKPANILLFPSSDDNAKYQLKIADFGLSNTIGDANVGLGEIMFRGTPIYMSPESIIGLMGTALDIWSLGCIVIEMMTGFSPWTNIQSIEELMWKLGLLQEVPKIPDELNWDCKNFLSKCFAKDHRERWSAWDCKNFLSKCFAKDHRERWSAAMLLDHPFIQKEYPTSSMFNPSSFFSYDIVSSSMFNPSSFFSYDIVSYVSH</sequence>
<accession>A0A4D6MVM0</accession>
<keyword evidence="1" id="KW-0808">Transferase</keyword>
<keyword evidence="9" id="KW-1185">Reference proteome</keyword>
<keyword evidence="6" id="KW-0723">Serine/threonine-protein kinase</keyword>
<dbReference type="InterPro" id="IPR017441">
    <property type="entry name" value="Protein_kinase_ATP_BS"/>
</dbReference>
<dbReference type="SUPFAM" id="SSF56112">
    <property type="entry name" value="Protein kinase-like (PK-like)"/>
    <property type="match status" value="2"/>
</dbReference>
<evidence type="ECO:0000256" key="2">
    <source>
        <dbReference type="ARBA" id="ARBA00022741"/>
    </source>
</evidence>
<gene>
    <name evidence="8" type="ORF">DEO72_LG9g519</name>
</gene>
<organism evidence="8 9">
    <name type="scientific">Vigna unguiculata</name>
    <name type="common">Cowpea</name>
    <dbReference type="NCBI Taxonomy" id="3917"/>
    <lineage>
        <taxon>Eukaryota</taxon>
        <taxon>Viridiplantae</taxon>
        <taxon>Streptophyta</taxon>
        <taxon>Embryophyta</taxon>
        <taxon>Tracheophyta</taxon>
        <taxon>Spermatophyta</taxon>
        <taxon>Magnoliopsida</taxon>
        <taxon>eudicotyledons</taxon>
        <taxon>Gunneridae</taxon>
        <taxon>Pentapetalae</taxon>
        <taxon>rosids</taxon>
        <taxon>fabids</taxon>
        <taxon>Fabales</taxon>
        <taxon>Fabaceae</taxon>
        <taxon>Papilionoideae</taxon>
        <taxon>50 kb inversion clade</taxon>
        <taxon>NPAAA clade</taxon>
        <taxon>indigoferoid/millettioid clade</taxon>
        <taxon>Phaseoleae</taxon>
        <taxon>Vigna</taxon>
    </lineage>
</organism>
<keyword evidence="3 8" id="KW-0418">Kinase</keyword>
<protein>
    <submittedName>
        <fullName evidence="8">Mitogen-activated protein kinase kinase kinase</fullName>
    </submittedName>
</protein>
<dbReference type="EMBL" id="CP039353">
    <property type="protein sequence ID" value="QCE05516.1"/>
    <property type="molecule type" value="Genomic_DNA"/>
</dbReference>
<feature type="binding site" evidence="5">
    <location>
        <position position="37"/>
    </location>
    <ligand>
        <name>ATP</name>
        <dbReference type="ChEBI" id="CHEBI:30616"/>
    </ligand>
</feature>
<reference evidence="8 9" key="1">
    <citation type="submission" date="2019-04" db="EMBL/GenBank/DDBJ databases">
        <title>An improved genome assembly and genetic linkage map for asparagus bean, Vigna unguiculata ssp. sesquipedialis.</title>
        <authorList>
            <person name="Xia Q."/>
            <person name="Zhang R."/>
            <person name="Dong Y."/>
        </authorList>
    </citation>
    <scope>NUCLEOTIDE SEQUENCE [LARGE SCALE GENOMIC DNA]</scope>
    <source>
        <tissue evidence="8">Leaf</tissue>
    </source>
</reference>
<dbReference type="PANTHER" id="PTHR48011:SF51">
    <property type="entry name" value="PROTEIN KINASE SUPERFAMILY PROTEIN"/>
    <property type="match status" value="1"/>
</dbReference>
<evidence type="ECO:0000313" key="9">
    <source>
        <dbReference type="Proteomes" id="UP000501690"/>
    </source>
</evidence>
<evidence type="ECO:0000256" key="5">
    <source>
        <dbReference type="PROSITE-ProRule" id="PRU10141"/>
    </source>
</evidence>
<feature type="domain" description="Protein kinase" evidence="7">
    <location>
        <begin position="4"/>
        <end position="289"/>
    </location>
</feature>
<dbReference type="PROSITE" id="PS00108">
    <property type="entry name" value="PROTEIN_KINASE_ST"/>
    <property type="match status" value="1"/>
</dbReference>
<evidence type="ECO:0000256" key="1">
    <source>
        <dbReference type="ARBA" id="ARBA00022679"/>
    </source>
</evidence>
<evidence type="ECO:0000256" key="4">
    <source>
        <dbReference type="ARBA" id="ARBA00022840"/>
    </source>
</evidence>